<evidence type="ECO:0000313" key="3">
    <source>
        <dbReference type="Proteomes" id="UP000295606"/>
    </source>
</evidence>
<sequence length="100" mass="10884">MFESISMSVVAVFAGACLTFLIAILLPEPVVTKGAQGGLYAGLGNEDEDFARADQARTRRFRALQTWRAASGRPSQSRAEAAPRPVNRRRVRSACPVRAH</sequence>
<evidence type="ECO:0000256" key="1">
    <source>
        <dbReference type="SAM" id="MobiDB-lite"/>
    </source>
</evidence>
<dbReference type="EMBL" id="SMOD01000027">
    <property type="protein sequence ID" value="TDG04532.1"/>
    <property type="molecule type" value="Genomic_DNA"/>
</dbReference>
<feature type="region of interest" description="Disordered" evidence="1">
    <location>
        <begin position="67"/>
        <end position="100"/>
    </location>
</feature>
<gene>
    <name evidence="2" type="ORF">E1N52_29230</name>
</gene>
<reference evidence="2 3" key="1">
    <citation type="submission" date="2019-03" db="EMBL/GenBank/DDBJ databases">
        <title>Paraburkholderia sp. isolated from native Mimosa gymnas in Guartela State Park, Brazil.</title>
        <authorList>
            <person name="Paulitsch F."/>
            <person name="Hungria M."/>
            <person name="Delamuta J.R.M."/>
            <person name="Ribeiro R.A."/>
            <person name="Dall'Agnol R."/>
            <person name="Silva J.S.B."/>
        </authorList>
    </citation>
    <scope>NUCLEOTIDE SEQUENCE [LARGE SCALE GENOMIC DNA]</scope>
    <source>
        <strain evidence="2 3">CNPSo 3008</strain>
    </source>
</reference>
<dbReference type="Proteomes" id="UP000295606">
    <property type="component" value="Unassembled WGS sequence"/>
</dbReference>
<evidence type="ECO:0000313" key="2">
    <source>
        <dbReference type="EMBL" id="TDG04532.1"/>
    </source>
</evidence>
<proteinExistence type="predicted"/>
<organism evidence="2 3">
    <name type="scientific">Paraburkholderia guartelaensis</name>
    <dbReference type="NCBI Taxonomy" id="2546446"/>
    <lineage>
        <taxon>Bacteria</taxon>
        <taxon>Pseudomonadati</taxon>
        <taxon>Pseudomonadota</taxon>
        <taxon>Betaproteobacteria</taxon>
        <taxon>Burkholderiales</taxon>
        <taxon>Burkholderiaceae</taxon>
        <taxon>Paraburkholderia</taxon>
    </lineage>
</organism>
<dbReference type="OrthoDB" id="9103575at2"/>
<accession>A0A4R5L6Q3</accession>
<dbReference type="RefSeq" id="WP_133186368.1">
    <property type="nucleotide sequence ID" value="NZ_SMOD01000027.1"/>
</dbReference>
<protein>
    <submittedName>
        <fullName evidence="2">Uncharacterized protein</fullName>
    </submittedName>
</protein>
<comment type="caution">
    <text evidence="2">The sequence shown here is derived from an EMBL/GenBank/DDBJ whole genome shotgun (WGS) entry which is preliminary data.</text>
</comment>
<name>A0A4R5L6Q3_9BURK</name>
<dbReference type="AlphaFoldDB" id="A0A4R5L6Q3"/>